<dbReference type="EMBL" id="MN740596">
    <property type="protein sequence ID" value="QHS78385.1"/>
    <property type="molecule type" value="Genomic_DNA"/>
</dbReference>
<reference evidence="1" key="1">
    <citation type="journal article" date="2020" name="Nature">
        <title>Giant virus diversity and host interactions through global metagenomics.</title>
        <authorList>
            <person name="Schulz F."/>
            <person name="Roux S."/>
            <person name="Paez-Espino D."/>
            <person name="Jungbluth S."/>
            <person name="Walsh D.A."/>
            <person name="Denef V.J."/>
            <person name="McMahon K.D."/>
            <person name="Konstantinidis K.T."/>
            <person name="Eloe-Fadrosh E.A."/>
            <person name="Kyrpides N.C."/>
            <person name="Woyke T."/>
        </authorList>
    </citation>
    <scope>NUCLEOTIDE SEQUENCE</scope>
    <source>
        <strain evidence="1">GVMAG-S-1021933-23</strain>
    </source>
</reference>
<accession>A0A6C0AG92</accession>
<dbReference type="PANTHER" id="PTHR46586:SF3">
    <property type="entry name" value="ANKYRIN REPEAT-CONTAINING PROTEIN"/>
    <property type="match status" value="1"/>
</dbReference>
<dbReference type="InterPro" id="IPR036770">
    <property type="entry name" value="Ankyrin_rpt-contain_sf"/>
</dbReference>
<dbReference type="PANTHER" id="PTHR46586">
    <property type="entry name" value="ANKYRIN REPEAT-CONTAINING PROTEIN"/>
    <property type="match status" value="1"/>
</dbReference>
<name>A0A6C0AG92_9ZZZZ</name>
<dbReference type="InterPro" id="IPR002110">
    <property type="entry name" value="Ankyrin_rpt"/>
</dbReference>
<evidence type="ECO:0000313" key="1">
    <source>
        <dbReference type="EMBL" id="QHS78385.1"/>
    </source>
</evidence>
<dbReference type="Gene3D" id="1.25.40.20">
    <property type="entry name" value="Ankyrin repeat-containing domain"/>
    <property type="match status" value="2"/>
</dbReference>
<sequence>MNLNIINNKNFSWLKNSEFYKNLNLDIEGDLDIKYCSIDTEDINLFLDVGHFWGVNHYPKEFFNLIFETKPVKHLKKFYDLTHSFFYSLLISLIYMSPKNLKNKMASRAVKYNYMDLLEYSEINNSRLYNIACIYDRFEIIKYLFEKKLPFHHNSMNCAAYHGRLEILRFFMKNNLLPSENTIEQVCIKGHLEILKFLHEKGCLWNKECIISAYEQGHLEILKYLYENECPSVECLLNLNTYEPNLKILKYLHEEKGCFLRQSCFRNYLKYKKWDCIKYIECKIGLPNPDSMGMPSLFGYLKIIKYFHKKGSFFDEYCLMGAISLRRFKTVKYLIENKCPGILESIQISAECGGIDILKYHHKEILKINKNFKWSKSVFEAACQGGNFECIKYILENGFVLEEELFKKLFCNKYVKLETLIFLN</sequence>
<dbReference type="AlphaFoldDB" id="A0A6C0AG92"/>
<evidence type="ECO:0008006" key="2">
    <source>
        <dbReference type="Google" id="ProtNLM"/>
    </source>
</evidence>
<dbReference type="SMART" id="SM00248">
    <property type="entry name" value="ANK"/>
    <property type="match status" value="4"/>
</dbReference>
<dbReference type="SUPFAM" id="SSF48403">
    <property type="entry name" value="Ankyrin repeat"/>
    <property type="match status" value="1"/>
</dbReference>
<dbReference type="InterPro" id="IPR052050">
    <property type="entry name" value="SecEffector_AnkRepeat"/>
</dbReference>
<organism evidence="1">
    <name type="scientific">viral metagenome</name>
    <dbReference type="NCBI Taxonomy" id="1070528"/>
    <lineage>
        <taxon>unclassified sequences</taxon>
        <taxon>metagenomes</taxon>
        <taxon>organismal metagenomes</taxon>
    </lineage>
</organism>
<protein>
    <recommendedName>
        <fullName evidence="2">Ankyrin repeat protein</fullName>
    </recommendedName>
</protein>
<proteinExistence type="predicted"/>